<dbReference type="Proteomes" id="UP000078532">
    <property type="component" value="Unassembled WGS sequence"/>
</dbReference>
<gene>
    <name evidence="1" type="ORF">A6M21_15820</name>
</gene>
<sequence length="94" mass="10679">MQWRGAAGTPGTCRQAEEVSWKQKLARFSSRHRMWIGHGPVTGGWRGHNNGSVIKRCRRCFYGRTAGNRPGRIKRESVPGVKSIKINWGEFFHG</sequence>
<dbReference type="EMBL" id="LYVF01000196">
    <property type="protein sequence ID" value="OAT79470.1"/>
    <property type="molecule type" value="Genomic_DNA"/>
</dbReference>
<protein>
    <submittedName>
        <fullName evidence="1">Uncharacterized protein</fullName>
    </submittedName>
</protein>
<keyword evidence="2" id="KW-1185">Reference proteome</keyword>
<proteinExistence type="predicted"/>
<evidence type="ECO:0000313" key="2">
    <source>
        <dbReference type="Proteomes" id="UP000078532"/>
    </source>
</evidence>
<reference evidence="1 2" key="1">
    <citation type="submission" date="2016-04" db="EMBL/GenBank/DDBJ databases">
        <authorList>
            <person name="Evans L.H."/>
            <person name="Alamgir A."/>
            <person name="Owens N."/>
            <person name="Weber N.D."/>
            <person name="Virtaneva K."/>
            <person name="Barbian K."/>
            <person name="Babar A."/>
            <person name="Rosenke K."/>
        </authorList>
    </citation>
    <scope>NUCLEOTIDE SEQUENCE [LARGE SCALE GENOMIC DNA]</scope>
    <source>
        <strain evidence="1 2">LMa1</strain>
    </source>
</reference>
<comment type="caution">
    <text evidence="1">The sequence shown here is derived from an EMBL/GenBank/DDBJ whole genome shotgun (WGS) entry which is preliminary data.</text>
</comment>
<evidence type="ECO:0000313" key="1">
    <source>
        <dbReference type="EMBL" id="OAT79470.1"/>
    </source>
</evidence>
<organism evidence="1 2">
    <name type="scientific">Desulfotomaculum copahuensis</name>
    <dbReference type="NCBI Taxonomy" id="1838280"/>
    <lineage>
        <taxon>Bacteria</taxon>
        <taxon>Bacillati</taxon>
        <taxon>Bacillota</taxon>
        <taxon>Clostridia</taxon>
        <taxon>Eubacteriales</taxon>
        <taxon>Desulfotomaculaceae</taxon>
        <taxon>Desulfotomaculum</taxon>
    </lineage>
</organism>
<name>A0A1B7LAZ4_9FIRM</name>
<dbReference type="STRING" id="1838280.A6M21_15820"/>
<dbReference type="AlphaFoldDB" id="A0A1B7LAZ4"/>
<accession>A0A1B7LAZ4</accession>